<keyword evidence="4" id="KW-1003">Cell membrane</keyword>
<comment type="subcellular location">
    <subcellularLocation>
        <location evidence="2">Cell membrane</location>
    </subcellularLocation>
</comment>
<organism evidence="16">
    <name type="scientific">Acididesulfobacillus acetoxydans</name>
    <dbReference type="NCBI Taxonomy" id="1561005"/>
    <lineage>
        <taxon>Bacteria</taxon>
        <taxon>Bacillati</taxon>
        <taxon>Bacillota</taxon>
        <taxon>Clostridia</taxon>
        <taxon>Eubacteriales</taxon>
        <taxon>Peptococcaceae</taxon>
        <taxon>Acididesulfobacillus</taxon>
    </lineage>
</organism>
<protein>
    <recommendedName>
        <fullName evidence="3">histidine kinase</fullName>
        <ecNumber evidence="3">2.7.13.3</ecNumber>
    </recommendedName>
</protein>
<dbReference type="PANTHER" id="PTHR45453:SF1">
    <property type="entry name" value="PHOSPHATE REGULON SENSOR PROTEIN PHOR"/>
    <property type="match status" value="1"/>
</dbReference>
<reference evidence="17" key="1">
    <citation type="submission" date="2014-11" db="EMBL/GenBank/DDBJ databases">
        <authorList>
            <person name="Hornung B.V."/>
        </authorList>
    </citation>
    <scope>NUCLEOTIDE SEQUENCE</scope>
    <source>
        <strain evidence="17">INE</strain>
    </source>
</reference>
<evidence type="ECO:0000256" key="2">
    <source>
        <dbReference type="ARBA" id="ARBA00004236"/>
    </source>
</evidence>
<keyword evidence="9" id="KW-0067">ATP-binding</keyword>
<evidence type="ECO:0000256" key="12">
    <source>
        <dbReference type="SAM" id="MobiDB-lite"/>
    </source>
</evidence>
<keyword evidence="13" id="KW-0812">Transmembrane</keyword>
<dbReference type="PRINTS" id="PR00344">
    <property type="entry name" value="BCTRLSENSOR"/>
</dbReference>
<dbReference type="InterPro" id="IPR003661">
    <property type="entry name" value="HisK_dim/P_dom"/>
</dbReference>
<dbReference type="Gene3D" id="3.30.565.10">
    <property type="entry name" value="Histidine kinase-like ATPase, C-terminal domain"/>
    <property type="match status" value="1"/>
</dbReference>
<sequence length="455" mass="52528">MKEYFRGLWNKRKTKSADGSPTKPREASLLREKYFREIRELRRRQAEERHKQHRKFHEEFARLHGGHRRIHHPEEFRRLHRSLRFLRPLALILNLAILYILFRWVGIRAIGIVFAFLIVAKEVAQLVFFGRLEKRVFQPVSRLKTGFAEIARGNYHVSLEPGIEDEFLGELIHSFNNMAAKLSESQRINSEYEENRKTLVANISHDLKTPITSIQGYLEMILEGHVSEPEKLKRYLRTIYNNSTYMNKLIDDLFLFSKLDLAKMDLNYDILKIRPFMSDLMAEFEFELLDRHHEFTYRDQMKETPSVRIDGKRVQQAIRNIIGNAVKYGPADLRVDTDLYAEGNFVCLSIRDNGPGIPEEKLPYIFDRFYRIDPERSKDLMSTGLGLAIARELIEAQEGEVVASSPAEGGTCFTIKLPIAGNAVNSDQKTSEPAGAAAGRRDSAVNSDEENGDEV</sequence>
<dbReference type="FunFam" id="1.10.287.130:FF:000008">
    <property type="entry name" value="Two-component sensor histidine kinase"/>
    <property type="match status" value="1"/>
</dbReference>
<dbReference type="EMBL" id="CDGJ01000081">
    <property type="protein sequence ID" value="CEJ08445.1"/>
    <property type="molecule type" value="Genomic_DNA"/>
</dbReference>
<dbReference type="FunFam" id="3.30.565.10:FF:000006">
    <property type="entry name" value="Sensor histidine kinase WalK"/>
    <property type="match status" value="1"/>
</dbReference>
<dbReference type="SMART" id="SM00387">
    <property type="entry name" value="HATPase_c"/>
    <property type="match status" value="1"/>
</dbReference>
<dbReference type="PROSITE" id="PS50885">
    <property type="entry name" value="HAMP"/>
    <property type="match status" value="1"/>
</dbReference>
<dbReference type="Gene3D" id="6.10.340.10">
    <property type="match status" value="1"/>
</dbReference>
<accession>A0A8S0X687</accession>
<dbReference type="GO" id="GO:0004721">
    <property type="term" value="F:phosphoprotein phosphatase activity"/>
    <property type="evidence" value="ECO:0007669"/>
    <property type="project" value="TreeGrafter"/>
</dbReference>
<feature type="transmembrane region" description="Helical" evidence="13">
    <location>
        <begin position="85"/>
        <end position="102"/>
    </location>
</feature>
<evidence type="ECO:0000313" key="17">
    <source>
        <dbReference type="EMBL" id="CEJ08445.1"/>
    </source>
</evidence>
<comment type="catalytic activity">
    <reaction evidence="1">
        <text>ATP + protein L-histidine = ADP + protein N-phospho-L-histidine.</text>
        <dbReference type="EC" id="2.7.13.3"/>
    </reaction>
</comment>
<evidence type="ECO:0000256" key="11">
    <source>
        <dbReference type="ARBA" id="ARBA00023136"/>
    </source>
</evidence>
<evidence type="ECO:0000313" key="16">
    <source>
        <dbReference type="EMBL" id="CAA7602320.1"/>
    </source>
</evidence>
<evidence type="ECO:0000256" key="6">
    <source>
        <dbReference type="ARBA" id="ARBA00022679"/>
    </source>
</evidence>
<dbReference type="SUPFAM" id="SSF47384">
    <property type="entry name" value="Homodimeric domain of signal transducing histidine kinase"/>
    <property type="match status" value="1"/>
</dbReference>
<dbReference type="CDD" id="cd00075">
    <property type="entry name" value="HATPase"/>
    <property type="match status" value="1"/>
</dbReference>
<dbReference type="EC" id="2.7.13.3" evidence="3"/>
<dbReference type="CDD" id="cd00082">
    <property type="entry name" value="HisKA"/>
    <property type="match status" value="1"/>
</dbReference>
<dbReference type="InterPro" id="IPR036097">
    <property type="entry name" value="HisK_dim/P_sf"/>
</dbReference>
<dbReference type="Proteomes" id="UP001071230">
    <property type="component" value="Unassembled WGS sequence"/>
</dbReference>
<evidence type="ECO:0000256" key="8">
    <source>
        <dbReference type="ARBA" id="ARBA00022777"/>
    </source>
</evidence>
<keyword evidence="7" id="KW-0547">Nucleotide-binding</keyword>
<keyword evidence="5" id="KW-0597">Phosphoprotein</keyword>
<evidence type="ECO:0000256" key="9">
    <source>
        <dbReference type="ARBA" id="ARBA00022840"/>
    </source>
</evidence>
<evidence type="ECO:0000256" key="13">
    <source>
        <dbReference type="SAM" id="Phobius"/>
    </source>
</evidence>
<dbReference type="SUPFAM" id="SSF55874">
    <property type="entry name" value="ATPase domain of HSP90 chaperone/DNA topoisomerase II/histidine kinase"/>
    <property type="match status" value="1"/>
</dbReference>
<dbReference type="SMART" id="SM00304">
    <property type="entry name" value="HAMP"/>
    <property type="match status" value="1"/>
</dbReference>
<dbReference type="PANTHER" id="PTHR45453">
    <property type="entry name" value="PHOSPHATE REGULON SENSOR PROTEIN PHOR"/>
    <property type="match status" value="1"/>
</dbReference>
<dbReference type="Gene3D" id="1.10.287.130">
    <property type="match status" value="1"/>
</dbReference>
<dbReference type="Proteomes" id="UP000836597">
    <property type="component" value="Chromosome"/>
</dbReference>
<dbReference type="SUPFAM" id="SSF158472">
    <property type="entry name" value="HAMP domain-like"/>
    <property type="match status" value="1"/>
</dbReference>
<dbReference type="GO" id="GO:0000155">
    <property type="term" value="F:phosphorelay sensor kinase activity"/>
    <property type="evidence" value="ECO:0007669"/>
    <property type="project" value="InterPro"/>
</dbReference>
<dbReference type="KEGG" id="aacx:DEACI_2994"/>
<dbReference type="InterPro" id="IPR036890">
    <property type="entry name" value="HATPase_C_sf"/>
</dbReference>
<dbReference type="Pfam" id="PF00512">
    <property type="entry name" value="HisKA"/>
    <property type="match status" value="1"/>
</dbReference>
<reference evidence="16" key="2">
    <citation type="submission" date="2020-01" db="EMBL/GenBank/DDBJ databases">
        <authorList>
            <person name="Hornung B."/>
        </authorList>
    </citation>
    <scope>NUCLEOTIDE SEQUENCE</scope>
    <source>
        <strain evidence="16">PacBioINE</strain>
    </source>
</reference>
<feature type="domain" description="Histidine kinase" evidence="14">
    <location>
        <begin position="202"/>
        <end position="421"/>
    </location>
</feature>
<keyword evidence="18" id="KW-1185">Reference proteome</keyword>
<dbReference type="InterPro" id="IPR003594">
    <property type="entry name" value="HATPase_dom"/>
</dbReference>
<feature type="region of interest" description="Disordered" evidence="12">
    <location>
        <begin position="424"/>
        <end position="455"/>
    </location>
</feature>
<evidence type="ECO:0000256" key="5">
    <source>
        <dbReference type="ARBA" id="ARBA00022553"/>
    </source>
</evidence>
<evidence type="ECO:0000256" key="3">
    <source>
        <dbReference type="ARBA" id="ARBA00012438"/>
    </source>
</evidence>
<keyword evidence="10" id="KW-0902">Two-component regulatory system</keyword>
<gene>
    <name evidence="17" type="ORF">DEACI_2921</name>
    <name evidence="16" type="ORF">DEACI_2994</name>
</gene>
<proteinExistence type="predicted"/>
<dbReference type="Pfam" id="PF02518">
    <property type="entry name" value="HATPase_c"/>
    <property type="match status" value="1"/>
</dbReference>
<dbReference type="GO" id="GO:0005524">
    <property type="term" value="F:ATP binding"/>
    <property type="evidence" value="ECO:0007669"/>
    <property type="project" value="UniProtKB-KW"/>
</dbReference>
<dbReference type="AlphaFoldDB" id="A0A8S0X687"/>
<keyword evidence="6 16" id="KW-0808">Transferase</keyword>
<evidence type="ECO:0000259" key="15">
    <source>
        <dbReference type="PROSITE" id="PS50885"/>
    </source>
</evidence>
<keyword evidence="11 13" id="KW-0472">Membrane</keyword>
<evidence type="ECO:0000256" key="1">
    <source>
        <dbReference type="ARBA" id="ARBA00000085"/>
    </source>
</evidence>
<dbReference type="InterPro" id="IPR003660">
    <property type="entry name" value="HAMP_dom"/>
</dbReference>
<dbReference type="GO" id="GO:0016036">
    <property type="term" value="P:cellular response to phosphate starvation"/>
    <property type="evidence" value="ECO:0007669"/>
    <property type="project" value="TreeGrafter"/>
</dbReference>
<dbReference type="InterPro" id="IPR050351">
    <property type="entry name" value="BphY/WalK/GraS-like"/>
</dbReference>
<dbReference type="InterPro" id="IPR005467">
    <property type="entry name" value="His_kinase_dom"/>
</dbReference>
<keyword evidence="8 16" id="KW-0418">Kinase</keyword>
<dbReference type="InterPro" id="IPR004358">
    <property type="entry name" value="Sig_transdc_His_kin-like_C"/>
</dbReference>
<evidence type="ECO:0000256" key="7">
    <source>
        <dbReference type="ARBA" id="ARBA00022741"/>
    </source>
</evidence>
<keyword evidence="13" id="KW-1133">Transmembrane helix</keyword>
<dbReference type="Pfam" id="PF00672">
    <property type="entry name" value="HAMP"/>
    <property type="match status" value="1"/>
</dbReference>
<dbReference type="CDD" id="cd06225">
    <property type="entry name" value="HAMP"/>
    <property type="match status" value="1"/>
</dbReference>
<dbReference type="PROSITE" id="PS50109">
    <property type="entry name" value="HIS_KIN"/>
    <property type="match status" value="1"/>
</dbReference>
<evidence type="ECO:0000313" key="18">
    <source>
        <dbReference type="Proteomes" id="UP001071230"/>
    </source>
</evidence>
<dbReference type="SMART" id="SM00388">
    <property type="entry name" value="HisKA"/>
    <property type="match status" value="1"/>
</dbReference>
<evidence type="ECO:0000259" key="14">
    <source>
        <dbReference type="PROSITE" id="PS50109"/>
    </source>
</evidence>
<feature type="domain" description="HAMP" evidence="15">
    <location>
        <begin position="134"/>
        <end position="187"/>
    </location>
</feature>
<dbReference type="EMBL" id="LR746496">
    <property type="protein sequence ID" value="CAA7602320.1"/>
    <property type="molecule type" value="Genomic_DNA"/>
</dbReference>
<name>A0A8S0X687_9FIRM</name>
<evidence type="ECO:0000256" key="4">
    <source>
        <dbReference type="ARBA" id="ARBA00022475"/>
    </source>
</evidence>
<dbReference type="GO" id="GO:0005886">
    <property type="term" value="C:plasma membrane"/>
    <property type="evidence" value="ECO:0007669"/>
    <property type="project" value="UniProtKB-SubCell"/>
</dbReference>
<evidence type="ECO:0000256" key="10">
    <source>
        <dbReference type="ARBA" id="ARBA00023012"/>
    </source>
</evidence>